<organism evidence="2 3">
    <name type="scientific">Oxalicibacterium flavum</name>
    <dbReference type="NCBI Taxonomy" id="179467"/>
    <lineage>
        <taxon>Bacteria</taxon>
        <taxon>Pseudomonadati</taxon>
        <taxon>Pseudomonadota</taxon>
        <taxon>Betaproteobacteria</taxon>
        <taxon>Burkholderiales</taxon>
        <taxon>Oxalobacteraceae</taxon>
        <taxon>Oxalicibacterium</taxon>
    </lineage>
</organism>
<evidence type="ECO:0000313" key="3">
    <source>
        <dbReference type="Proteomes" id="UP000620266"/>
    </source>
</evidence>
<comment type="caution">
    <text evidence="2">The sequence shown here is derived from an EMBL/GenBank/DDBJ whole genome shotgun (WGS) entry which is preliminary data.</text>
</comment>
<dbReference type="InterPro" id="IPR052179">
    <property type="entry name" value="DD-CPase-like"/>
</dbReference>
<dbReference type="InterPro" id="IPR058193">
    <property type="entry name" value="VanY/YodJ_core_dom"/>
</dbReference>
<reference evidence="2" key="1">
    <citation type="journal article" date="2014" name="Int. J. Syst. Evol. Microbiol.">
        <title>Complete genome sequence of Corynebacterium casei LMG S-19264T (=DSM 44701T), isolated from a smear-ripened cheese.</title>
        <authorList>
            <consortium name="US DOE Joint Genome Institute (JGI-PGF)"/>
            <person name="Walter F."/>
            <person name="Albersmeier A."/>
            <person name="Kalinowski J."/>
            <person name="Ruckert C."/>
        </authorList>
    </citation>
    <scope>NUCLEOTIDE SEQUENCE</scope>
    <source>
        <strain evidence="2">CCM 7086</strain>
    </source>
</reference>
<dbReference type="AlphaFoldDB" id="A0A8J2UPI2"/>
<keyword evidence="3" id="KW-1185">Reference proteome</keyword>
<evidence type="ECO:0000259" key="1">
    <source>
        <dbReference type="Pfam" id="PF02557"/>
    </source>
</evidence>
<dbReference type="RefSeq" id="WP_188394902.1">
    <property type="nucleotide sequence ID" value="NZ_BMCG01000002.1"/>
</dbReference>
<dbReference type="PANTHER" id="PTHR34385:SF1">
    <property type="entry name" value="PEPTIDOGLYCAN L-ALANYL-D-GLUTAMATE ENDOPEPTIDASE CWLK"/>
    <property type="match status" value="1"/>
</dbReference>
<proteinExistence type="predicted"/>
<dbReference type="Proteomes" id="UP000620266">
    <property type="component" value="Unassembled WGS sequence"/>
</dbReference>
<gene>
    <name evidence="2" type="ORF">GCM10007205_07860</name>
</gene>
<feature type="domain" description="D-alanyl-D-alanine carboxypeptidase-like core" evidence="1">
    <location>
        <begin position="55"/>
        <end position="177"/>
    </location>
</feature>
<dbReference type="CDD" id="cd14852">
    <property type="entry name" value="LD-carboxypeptidase"/>
    <property type="match status" value="1"/>
</dbReference>
<accession>A0A8J2UPI2</accession>
<dbReference type="SUPFAM" id="SSF55166">
    <property type="entry name" value="Hedgehog/DD-peptidase"/>
    <property type="match status" value="1"/>
</dbReference>
<dbReference type="InterPro" id="IPR003709">
    <property type="entry name" value="VanY-like_core_dom"/>
</dbReference>
<dbReference type="EMBL" id="BMCG01000002">
    <property type="protein sequence ID" value="GGC01024.1"/>
    <property type="molecule type" value="Genomic_DNA"/>
</dbReference>
<reference evidence="2" key="2">
    <citation type="submission" date="2020-09" db="EMBL/GenBank/DDBJ databases">
        <authorList>
            <person name="Sun Q."/>
            <person name="Sedlacek I."/>
        </authorList>
    </citation>
    <scope>NUCLEOTIDE SEQUENCE</scope>
    <source>
        <strain evidence="2">CCM 7086</strain>
    </source>
</reference>
<evidence type="ECO:0000313" key="2">
    <source>
        <dbReference type="EMBL" id="GGC01024.1"/>
    </source>
</evidence>
<sequence length="180" mass="20725">MNIEQDDDYRQRIHRELHRLGIPMQWITDKKLPFYPEARELVLGDFSPEGRECLMTPGASRAWAAMKMAARGDGIVLEVVSSFRTIERQIDIIQAKLDRNMPMEKILTLSAPPGYSEHHTGCALDINTPGCRATEPEFEDTDAYRWLQAHAGGFGFTLSYPKDNTLGFIHEPWHWFYNEN</sequence>
<dbReference type="InterPro" id="IPR009045">
    <property type="entry name" value="Zn_M74/Hedgehog-like"/>
</dbReference>
<name>A0A8J2UPI2_9BURK</name>
<dbReference type="GO" id="GO:0008233">
    <property type="term" value="F:peptidase activity"/>
    <property type="evidence" value="ECO:0007669"/>
    <property type="project" value="InterPro"/>
</dbReference>
<dbReference type="Pfam" id="PF02557">
    <property type="entry name" value="VanY"/>
    <property type="match status" value="1"/>
</dbReference>
<dbReference type="Gene3D" id="3.30.1380.10">
    <property type="match status" value="1"/>
</dbReference>
<dbReference type="PANTHER" id="PTHR34385">
    <property type="entry name" value="D-ALANYL-D-ALANINE CARBOXYPEPTIDASE"/>
    <property type="match status" value="1"/>
</dbReference>
<protein>
    <submittedName>
        <fullName evidence="2">Peptidase</fullName>
    </submittedName>
</protein>
<dbReference type="GO" id="GO:0006508">
    <property type="term" value="P:proteolysis"/>
    <property type="evidence" value="ECO:0007669"/>
    <property type="project" value="InterPro"/>
</dbReference>